<evidence type="ECO:0000313" key="3">
    <source>
        <dbReference type="EMBL" id="KAG2224006.1"/>
    </source>
</evidence>
<reference evidence="3 4" key="1">
    <citation type="submission" date="2020-12" db="EMBL/GenBank/DDBJ databases">
        <title>Metabolic potential, ecology and presence of endohyphal bacteria is reflected in genomic diversity of Mucoromycotina.</title>
        <authorList>
            <person name="Muszewska A."/>
            <person name="Okrasinska A."/>
            <person name="Steczkiewicz K."/>
            <person name="Drgas O."/>
            <person name="Orlowska M."/>
            <person name="Perlinska-Lenart U."/>
            <person name="Aleksandrzak-Piekarczyk T."/>
            <person name="Szatraj K."/>
            <person name="Zielenkiewicz U."/>
            <person name="Pilsyk S."/>
            <person name="Malc E."/>
            <person name="Mieczkowski P."/>
            <person name="Kruszewska J.S."/>
            <person name="Biernat P."/>
            <person name="Pawlowska J."/>
        </authorList>
    </citation>
    <scope>NUCLEOTIDE SEQUENCE [LARGE SCALE GENOMIC DNA]</scope>
    <source>
        <strain evidence="3 4">CBS 142.35</strain>
    </source>
</reference>
<dbReference type="EMBL" id="JAEPRB010000050">
    <property type="protein sequence ID" value="KAG2224006.1"/>
    <property type="molecule type" value="Genomic_DNA"/>
</dbReference>
<name>A0A8H7S7C6_9FUNG</name>
<keyword evidence="4" id="KW-1185">Reference proteome</keyword>
<dbReference type="Pfam" id="PF13360">
    <property type="entry name" value="PQQ_2"/>
    <property type="match status" value="1"/>
</dbReference>
<dbReference type="OrthoDB" id="408177at2759"/>
<dbReference type="InterPro" id="IPR002372">
    <property type="entry name" value="PQQ_rpt_dom"/>
</dbReference>
<feature type="region of interest" description="Disordered" evidence="1">
    <location>
        <begin position="285"/>
        <end position="306"/>
    </location>
</feature>
<dbReference type="PANTHER" id="PTHR34512">
    <property type="entry name" value="CELL SURFACE PROTEIN"/>
    <property type="match status" value="1"/>
</dbReference>
<dbReference type="InterPro" id="IPR011047">
    <property type="entry name" value="Quinoprotein_ADH-like_sf"/>
</dbReference>
<proteinExistence type="predicted"/>
<dbReference type="PANTHER" id="PTHR34512:SF30">
    <property type="entry name" value="OUTER MEMBRANE PROTEIN ASSEMBLY FACTOR BAMB"/>
    <property type="match status" value="1"/>
</dbReference>
<accession>A0A8H7S7C6</accession>
<evidence type="ECO:0000313" key="4">
    <source>
        <dbReference type="Proteomes" id="UP000646827"/>
    </source>
</evidence>
<evidence type="ECO:0000259" key="2">
    <source>
        <dbReference type="Pfam" id="PF13360"/>
    </source>
</evidence>
<organism evidence="3 4">
    <name type="scientific">Circinella minor</name>
    <dbReference type="NCBI Taxonomy" id="1195481"/>
    <lineage>
        <taxon>Eukaryota</taxon>
        <taxon>Fungi</taxon>
        <taxon>Fungi incertae sedis</taxon>
        <taxon>Mucoromycota</taxon>
        <taxon>Mucoromycotina</taxon>
        <taxon>Mucoromycetes</taxon>
        <taxon>Mucorales</taxon>
        <taxon>Lichtheimiaceae</taxon>
        <taxon>Circinella</taxon>
    </lineage>
</organism>
<dbReference type="InterPro" id="IPR015943">
    <property type="entry name" value="WD40/YVTN_repeat-like_dom_sf"/>
</dbReference>
<protein>
    <recommendedName>
        <fullName evidence="2">Pyrrolo-quinoline quinone repeat domain-containing protein</fullName>
    </recommendedName>
</protein>
<dbReference type="SMART" id="SM00564">
    <property type="entry name" value="PQQ"/>
    <property type="match status" value="3"/>
</dbReference>
<dbReference type="SUPFAM" id="SSF50998">
    <property type="entry name" value="Quinoprotein alcohol dehydrogenase-like"/>
    <property type="match status" value="1"/>
</dbReference>
<feature type="compositionally biased region" description="Basic residues" evidence="1">
    <location>
        <begin position="1"/>
        <end position="10"/>
    </location>
</feature>
<dbReference type="Gene3D" id="2.130.10.10">
    <property type="entry name" value="YVTN repeat-like/Quinoprotein amine dehydrogenase"/>
    <property type="match status" value="2"/>
</dbReference>
<evidence type="ECO:0000256" key="1">
    <source>
        <dbReference type="SAM" id="MobiDB-lite"/>
    </source>
</evidence>
<dbReference type="InterPro" id="IPR018391">
    <property type="entry name" value="PQQ_b-propeller_rpt"/>
</dbReference>
<feature type="domain" description="Pyrrolo-quinoline quinone repeat" evidence="2">
    <location>
        <begin position="63"/>
        <end position="263"/>
    </location>
</feature>
<dbReference type="Proteomes" id="UP000646827">
    <property type="component" value="Unassembled WGS sequence"/>
</dbReference>
<dbReference type="AlphaFoldDB" id="A0A8H7S7C6"/>
<comment type="caution">
    <text evidence="3">The sequence shown here is derived from an EMBL/GenBank/DDBJ whole genome shotgun (WGS) entry which is preliminary data.</text>
</comment>
<sequence>MIWQKHKAKKNQRDNIETPSTNSDLPKESECVINDYNDKHSKTTTDKKLLSYTRNDILICATNGKIYALEKHTGVRIWRAEFPTGSKSIFSTGSMGGVVSIFISDQNRVIVGSMGKAGCLDLFTGEKIWVNKMKGCGYEEVGVICSPSYVIQPQQRQLTENNNNVQTPPKYYEKDKLLNKKQVVVLCSAGKCLGMNVETGEELWQFECPKGGYSIPAILVDPERGSTVVYVGCGTQLYCLNTINGQLLWQIEVTKATMNRNYMTLATPWSSRLAAEAHSSFNQFPLAQQQSENRTGTNAATTSDGS</sequence>
<gene>
    <name evidence="3" type="ORF">INT45_009592</name>
</gene>
<feature type="region of interest" description="Disordered" evidence="1">
    <location>
        <begin position="1"/>
        <end position="28"/>
    </location>
</feature>